<dbReference type="InterPro" id="IPR001128">
    <property type="entry name" value="Cyt_P450"/>
</dbReference>
<evidence type="ECO:0000313" key="11">
    <source>
        <dbReference type="Proteomes" id="UP001153714"/>
    </source>
</evidence>
<keyword evidence="7 9" id="KW-0503">Monooxygenase</keyword>
<dbReference type="OrthoDB" id="1470350at2759"/>
<gene>
    <name evidence="10" type="ORF">DIATSA_LOCUS9437</name>
</gene>
<evidence type="ECO:0000256" key="9">
    <source>
        <dbReference type="RuleBase" id="RU000461"/>
    </source>
</evidence>
<dbReference type="Proteomes" id="UP001153714">
    <property type="component" value="Chromosome 4"/>
</dbReference>
<evidence type="ECO:0000256" key="2">
    <source>
        <dbReference type="ARBA" id="ARBA00010617"/>
    </source>
</evidence>
<evidence type="ECO:0000256" key="6">
    <source>
        <dbReference type="ARBA" id="ARBA00023004"/>
    </source>
</evidence>
<dbReference type="AlphaFoldDB" id="A0A9N9R8W4"/>
<dbReference type="GO" id="GO:0020037">
    <property type="term" value="F:heme binding"/>
    <property type="evidence" value="ECO:0007669"/>
    <property type="project" value="InterPro"/>
</dbReference>
<proteinExistence type="inferred from homology"/>
<dbReference type="PRINTS" id="PR00385">
    <property type="entry name" value="P450"/>
</dbReference>
<dbReference type="GO" id="GO:0004497">
    <property type="term" value="F:monooxygenase activity"/>
    <property type="evidence" value="ECO:0007669"/>
    <property type="project" value="UniProtKB-KW"/>
</dbReference>
<dbReference type="Gene3D" id="1.10.630.10">
    <property type="entry name" value="Cytochrome P450"/>
    <property type="match status" value="1"/>
</dbReference>
<evidence type="ECO:0000256" key="5">
    <source>
        <dbReference type="ARBA" id="ARBA00023002"/>
    </source>
</evidence>
<evidence type="ECO:0000313" key="10">
    <source>
        <dbReference type="EMBL" id="CAG9791852.1"/>
    </source>
</evidence>
<evidence type="ECO:0000256" key="4">
    <source>
        <dbReference type="ARBA" id="ARBA00022723"/>
    </source>
</evidence>
<dbReference type="InterPro" id="IPR050196">
    <property type="entry name" value="Cytochrome_P450_Monoox"/>
</dbReference>
<reference evidence="10" key="1">
    <citation type="submission" date="2021-12" db="EMBL/GenBank/DDBJ databases">
        <authorList>
            <person name="King R."/>
        </authorList>
    </citation>
    <scope>NUCLEOTIDE SEQUENCE</scope>
</reference>
<name>A0A9N9R8W4_9NEOP</name>
<evidence type="ECO:0000256" key="8">
    <source>
        <dbReference type="PIRSR" id="PIRSR602401-1"/>
    </source>
</evidence>
<dbReference type="PANTHER" id="PTHR24291">
    <property type="entry name" value="CYTOCHROME P450 FAMILY 4"/>
    <property type="match status" value="1"/>
</dbReference>
<comment type="cofactor">
    <cofactor evidence="1 8">
        <name>heme</name>
        <dbReference type="ChEBI" id="CHEBI:30413"/>
    </cofactor>
</comment>
<dbReference type="PRINTS" id="PR00463">
    <property type="entry name" value="EP450I"/>
</dbReference>
<evidence type="ECO:0000256" key="3">
    <source>
        <dbReference type="ARBA" id="ARBA00022617"/>
    </source>
</evidence>
<dbReference type="PANTHER" id="PTHR24291:SF203">
    <property type="entry name" value="CYTOCHROME P450 4D1-RELATED"/>
    <property type="match status" value="1"/>
</dbReference>
<sequence>MFVLIFLVLLLIVLLVSWLSFFLDMKRTDVKGPLPYPLIGNGHLLAVDSPDFMNVLSRLEEEYDKTALIYLFSQRYILTSDPKFIEEVVSSTKLIEKGRSYNYIKPWLGEGLLTSSGPRWKAHRKFLTPAFHFNILQQFLPIFCKNATILVEKLRNIAVKDSSTDLFPIIALAALDNVTESIMAVSFDAQGDTESKFVKAVDAISTIVSKRMRNPFLDLVFPLTSHKTKQDKALKILHGQTIKIIKARQEELQKMNISELALHSEHGIKNKHTFLDLLLLAEVDGKKISDQWIREEVDTFLFEGHDTTTSGITYCLYCLAQNQDIQEKVYQEQKDVFGNEFHRSPSSNDLQQMKYLDLVIKESLRIFPSVPLVQRYVAEDTVINGLRVPKNSSIVLDFFNMQRDSSVYENPLEFRPERFENTGRNPFTWLPFSAGPRNCIGQKFAMMEMKVTISEIIRNFKILPTGQEPILVADLILRSLDGVKLKIVPRL</sequence>
<keyword evidence="3 8" id="KW-0349">Heme</keyword>
<dbReference type="SUPFAM" id="SSF48264">
    <property type="entry name" value="Cytochrome P450"/>
    <property type="match status" value="1"/>
</dbReference>
<comment type="similarity">
    <text evidence="2 9">Belongs to the cytochrome P450 family.</text>
</comment>
<dbReference type="EMBL" id="OU893335">
    <property type="protein sequence ID" value="CAG9791852.1"/>
    <property type="molecule type" value="Genomic_DNA"/>
</dbReference>
<dbReference type="GO" id="GO:0016705">
    <property type="term" value="F:oxidoreductase activity, acting on paired donors, with incorporation or reduction of molecular oxygen"/>
    <property type="evidence" value="ECO:0007669"/>
    <property type="project" value="InterPro"/>
</dbReference>
<organism evidence="10 11">
    <name type="scientific">Diatraea saccharalis</name>
    <name type="common">sugarcane borer</name>
    <dbReference type="NCBI Taxonomy" id="40085"/>
    <lineage>
        <taxon>Eukaryota</taxon>
        <taxon>Metazoa</taxon>
        <taxon>Ecdysozoa</taxon>
        <taxon>Arthropoda</taxon>
        <taxon>Hexapoda</taxon>
        <taxon>Insecta</taxon>
        <taxon>Pterygota</taxon>
        <taxon>Neoptera</taxon>
        <taxon>Endopterygota</taxon>
        <taxon>Lepidoptera</taxon>
        <taxon>Glossata</taxon>
        <taxon>Ditrysia</taxon>
        <taxon>Pyraloidea</taxon>
        <taxon>Crambidae</taxon>
        <taxon>Crambinae</taxon>
        <taxon>Diatraea</taxon>
    </lineage>
</organism>
<feature type="binding site" description="axial binding residue" evidence="8">
    <location>
        <position position="439"/>
    </location>
    <ligand>
        <name>heme</name>
        <dbReference type="ChEBI" id="CHEBI:30413"/>
    </ligand>
    <ligandPart>
        <name>Fe</name>
        <dbReference type="ChEBI" id="CHEBI:18248"/>
    </ligandPart>
</feature>
<keyword evidence="6 8" id="KW-0408">Iron</keyword>
<evidence type="ECO:0000256" key="7">
    <source>
        <dbReference type="ARBA" id="ARBA00023033"/>
    </source>
</evidence>
<keyword evidence="5 9" id="KW-0560">Oxidoreductase</keyword>
<protein>
    <recommendedName>
        <fullName evidence="12">Cytochrome P450</fullName>
    </recommendedName>
</protein>
<dbReference type="InterPro" id="IPR036396">
    <property type="entry name" value="Cyt_P450_sf"/>
</dbReference>
<keyword evidence="4 8" id="KW-0479">Metal-binding</keyword>
<dbReference type="Pfam" id="PF00067">
    <property type="entry name" value="p450"/>
    <property type="match status" value="1"/>
</dbReference>
<keyword evidence="11" id="KW-1185">Reference proteome</keyword>
<evidence type="ECO:0000256" key="1">
    <source>
        <dbReference type="ARBA" id="ARBA00001971"/>
    </source>
</evidence>
<accession>A0A9N9R8W4</accession>
<dbReference type="GO" id="GO:0005506">
    <property type="term" value="F:iron ion binding"/>
    <property type="evidence" value="ECO:0007669"/>
    <property type="project" value="InterPro"/>
</dbReference>
<evidence type="ECO:0008006" key="12">
    <source>
        <dbReference type="Google" id="ProtNLM"/>
    </source>
</evidence>
<dbReference type="InterPro" id="IPR002401">
    <property type="entry name" value="Cyt_P450_E_grp-I"/>
</dbReference>
<dbReference type="PROSITE" id="PS00086">
    <property type="entry name" value="CYTOCHROME_P450"/>
    <property type="match status" value="1"/>
</dbReference>
<reference evidence="10" key="2">
    <citation type="submission" date="2022-10" db="EMBL/GenBank/DDBJ databases">
        <authorList>
            <consortium name="ENA_rothamsted_submissions"/>
            <consortium name="culmorum"/>
            <person name="King R."/>
        </authorList>
    </citation>
    <scope>NUCLEOTIDE SEQUENCE</scope>
</reference>
<dbReference type="CDD" id="cd20628">
    <property type="entry name" value="CYP4"/>
    <property type="match status" value="1"/>
</dbReference>
<dbReference type="InterPro" id="IPR017972">
    <property type="entry name" value="Cyt_P450_CS"/>
</dbReference>